<proteinExistence type="predicted"/>
<evidence type="ECO:0000256" key="1">
    <source>
        <dbReference type="SAM" id="SignalP"/>
    </source>
</evidence>
<dbReference type="GeneID" id="92712169"/>
<reference evidence="3" key="1">
    <citation type="submission" date="2016-11" db="EMBL/GenBank/DDBJ databases">
        <authorList>
            <person name="Varghese N."/>
            <person name="Submissions S."/>
        </authorList>
    </citation>
    <scope>NUCLEOTIDE SEQUENCE [LARGE SCALE GENOMIC DNA]</scope>
    <source>
        <strain evidence="3">DSM 26884</strain>
    </source>
</reference>
<dbReference type="Pfam" id="PF13650">
    <property type="entry name" value="Asp_protease_2"/>
    <property type="match status" value="1"/>
</dbReference>
<dbReference type="AlphaFoldDB" id="A0A1M6F875"/>
<keyword evidence="2" id="KW-0645">Protease</keyword>
<dbReference type="GO" id="GO:0006508">
    <property type="term" value="P:proteolysis"/>
    <property type="evidence" value="ECO:0007669"/>
    <property type="project" value="UniProtKB-KW"/>
</dbReference>
<accession>A0A1M6F875</accession>
<dbReference type="InterPro" id="IPR021109">
    <property type="entry name" value="Peptidase_aspartic_dom_sf"/>
</dbReference>
<dbReference type="RefSeq" id="WP_025833408.1">
    <property type="nucleotide sequence ID" value="NZ_FQZN01000011.1"/>
</dbReference>
<dbReference type="SUPFAM" id="SSF50630">
    <property type="entry name" value="Acid proteases"/>
    <property type="match status" value="1"/>
</dbReference>
<gene>
    <name evidence="2" type="ORF">SAMN05444350_11174</name>
</gene>
<keyword evidence="3" id="KW-1185">Reference proteome</keyword>
<dbReference type="eggNOG" id="COG3577">
    <property type="taxonomic scope" value="Bacteria"/>
</dbReference>
<organism evidence="2 3">
    <name type="scientific">Bacteroides stercorirosoris</name>
    <dbReference type="NCBI Taxonomy" id="871324"/>
    <lineage>
        <taxon>Bacteria</taxon>
        <taxon>Pseudomonadati</taxon>
        <taxon>Bacteroidota</taxon>
        <taxon>Bacteroidia</taxon>
        <taxon>Bacteroidales</taxon>
        <taxon>Bacteroidaceae</taxon>
        <taxon>Bacteroides</taxon>
    </lineage>
</organism>
<name>A0A1M6F875_9BACE</name>
<sequence>MKKLFLAAVICTSLSAFGQTANDRVASYMNQENWFELQREFAVNKDSLNPFLCDFGQVLLYNFFNRPEAACEAIGNLLAEQQENMGFENTASMVYFLAENLSKLGANDQAAETLKRFCDQLTGQVDSAFLTVYRRKEKEYRVLSGYALYQWEKPDMDLVLPIRIDSIGKSGSGATAITLEGTVNGKEQNFTLDTGAGVNVVTPEVAKACGMKILDVEITASGVRTGSGQFAIAEEIKIGSLVMRNVPFYVLDMKTGDKKADRYMKHLEAIIGLPILNRLQEIKLDFRTNRLTIPKDLTPAPGFAPNICFTGKGILDLEVVYDHELLRMNFDSGSGLSQLNYDYFEQHKDRIERIAERDSMGLGGFGGTARVCIYKLPGACFQIGEYMGCTDSLSVVATPEQNGVHFAGDGTIGMDIFRSFSTVTMNMKDMFVKTTPRTQGVNATIYDPKKLHLNIPEKDLKITDVLLGITGFYLDWWNSRR</sequence>
<evidence type="ECO:0000313" key="2">
    <source>
        <dbReference type="EMBL" id="SHI93799.1"/>
    </source>
</evidence>
<protein>
    <submittedName>
        <fullName evidence="2">Predicted aspartyl protease</fullName>
    </submittedName>
</protein>
<feature type="chain" id="PRO_5009917317" evidence="1">
    <location>
        <begin position="19"/>
        <end position="481"/>
    </location>
</feature>
<keyword evidence="2" id="KW-0378">Hydrolase</keyword>
<dbReference type="GO" id="GO:0008233">
    <property type="term" value="F:peptidase activity"/>
    <property type="evidence" value="ECO:0007669"/>
    <property type="project" value="UniProtKB-KW"/>
</dbReference>
<dbReference type="CDD" id="cd05483">
    <property type="entry name" value="retropepsin_like_bacteria"/>
    <property type="match status" value="1"/>
</dbReference>
<keyword evidence="1" id="KW-0732">Signal</keyword>
<dbReference type="InterPro" id="IPR034122">
    <property type="entry name" value="Retropepsin-like_bacterial"/>
</dbReference>
<feature type="signal peptide" evidence="1">
    <location>
        <begin position="1"/>
        <end position="18"/>
    </location>
</feature>
<dbReference type="EMBL" id="FQZN01000011">
    <property type="protein sequence ID" value="SHI93799.1"/>
    <property type="molecule type" value="Genomic_DNA"/>
</dbReference>
<evidence type="ECO:0000313" key="3">
    <source>
        <dbReference type="Proteomes" id="UP000184192"/>
    </source>
</evidence>
<dbReference type="Gene3D" id="2.40.70.10">
    <property type="entry name" value="Acid Proteases"/>
    <property type="match status" value="1"/>
</dbReference>
<dbReference type="Proteomes" id="UP000184192">
    <property type="component" value="Unassembled WGS sequence"/>
</dbReference>